<organism evidence="7 8">
    <name type="scientific">Pocillopora meandrina</name>
    <dbReference type="NCBI Taxonomy" id="46732"/>
    <lineage>
        <taxon>Eukaryota</taxon>
        <taxon>Metazoa</taxon>
        <taxon>Cnidaria</taxon>
        <taxon>Anthozoa</taxon>
        <taxon>Hexacorallia</taxon>
        <taxon>Scleractinia</taxon>
        <taxon>Astrocoeniina</taxon>
        <taxon>Pocilloporidae</taxon>
        <taxon>Pocillopora</taxon>
    </lineage>
</organism>
<reference evidence="7 8" key="1">
    <citation type="submission" date="2022-05" db="EMBL/GenBank/DDBJ databases">
        <authorList>
            <consortium name="Genoscope - CEA"/>
            <person name="William W."/>
        </authorList>
    </citation>
    <scope>NUCLEOTIDE SEQUENCE [LARGE SCALE GENOMIC DNA]</scope>
</reference>
<evidence type="ECO:0000256" key="1">
    <source>
        <dbReference type="ARBA" id="ARBA00004370"/>
    </source>
</evidence>
<comment type="subcellular location">
    <subcellularLocation>
        <location evidence="1">Membrane</location>
    </subcellularLocation>
</comment>
<proteinExistence type="inferred from homology"/>
<dbReference type="InterPro" id="IPR051423">
    <property type="entry name" value="CD225/Dispanin"/>
</dbReference>
<evidence type="ECO:0000256" key="6">
    <source>
        <dbReference type="SAM" id="Phobius"/>
    </source>
</evidence>
<keyword evidence="8" id="KW-1185">Reference proteome</keyword>
<feature type="transmembrane region" description="Helical" evidence="6">
    <location>
        <begin position="73"/>
        <end position="99"/>
    </location>
</feature>
<keyword evidence="3 6" id="KW-0812">Transmembrane</keyword>
<evidence type="ECO:0000256" key="5">
    <source>
        <dbReference type="ARBA" id="ARBA00023136"/>
    </source>
</evidence>
<dbReference type="AlphaFoldDB" id="A0AAU9XDM3"/>
<evidence type="ECO:0000256" key="4">
    <source>
        <dbReference type="ARBA" id="ARBA00022989"/>
    </source>
</evidence>
<comment type="similarity">
    <text evidence="2">Belongs to the CD225/Dispanin family.</text>
</comment>
<accession>A0AAU9XDM3</accession>
<keyword evidence="4 6" id="KW-1133">Transmembrane helix</keyword>
<dbReference type="Proteomes" id="UP001159428">
    <property type="component" value="Unassembled WGS sequence"/>
</dbReference>
<feature type="transmembrane region" description="Helical" evidence="6">
    <location>
        <begin position="25"/>
        <end position="44"/>
    </location>
</feature>
<dbReference type="Pfam" id="PF04505">
    <property type="entry name" value="CD225"/>
    <property type="match status" value="1"/>
</dbReference>
<keyword evidence="5 6" id="KW-0472">Membrane</keyword>
<evidence type="ECO:0000256" key="3">
    <source>
        <dbReference type="ARBA" id="ARBA00022692"/>
    </source>
</evidence>
<dbReference type="InterPro" id="IPR007593">
    <property type="entry name" value="CD225/Dispanin_fam"/>
</dbReference>
<dbReference type="EMBL" id="CALNXJ010000039">
    <property type="protein sequence ID" value="CAH3144334.1"/>
    <property type="molecule type" value="Genomic_DNA"/>
</dbReference>
<comment type="caution">
    <text evidence="7">The sequence shown here is derived from an EMBL/GenBank/DDBJ whole genome shotgun (WGS) entry which is preliminary data.</text>
</comment>
<dbReference type="PANTHER" id="PTHR14948:SF25">
    <property type="entry name" value="DUF4190 DOMAIN-CONTAINING PROTEIN"/>
    <property type="match status" value="1"/>
</dbReference>
<gene>
    <name evidence="7" type="ORF">PMEA_00020979</name>
</gene>
<protein>
    <submittedName>
        <fullName evidence="7">Uncharacterized protein</fullName>
    </submittedName>
</protein>
<name>A0AAU9XDM3_9CNID</name>
<evidence type="ECO:0000313" key="8">
    <source>
        <dbReference type="Proteomes" id="UP001159428"/>
    </source>
</evidence>
<evidence type="ECO:0000256" key="2">
    <source>
        <dbReference type="ARBA" id="ARBA00006843"/>
    </source>
</evidence>
<dbReference type="PANTHER" id="PTHR14948">
    <property type="entry name" value="NG5"/>
    <property type="match status" value="1"/>
</dbReference>
<evidence type="ECO:0000313" key="7">
    <source>
        <dbReference type="EMBL" id="CAH3144334.1"/>
    </source>
</evidence>
<dbReference type="GO" id="GO:0016020">
    <property type="term" value="C:membrane"/>
    <property type="evidence" value="ECO:0007669"/>
    <property type="project" value="UniProtKB-SubCell"/>
</dbReference>
<sequence length="102" mass="11062">MVTTQPGPPYVVQANVQASPPDYQGLAWFACLCCCWPVGILAVLKSNEASVRNSMACGDYNSARVASNSARTFSYLAIGLGTSFFIMYIIALIMVFTLLRVQ</sequence>